<feature type="compositionally biased region" description="Basic and acidic residues" evidence="1">
    <location>
        <begin position="347"/>
        <end position="366"/>
    </location>
</feature>
<dbReference type="AlphaFoldDB" id="A0A813JD91"/>
<organism evidence="2 3">
    <name type="scientific">Polarella glacialis</name>
    <name type="common">Dinoflagellate</name>
    <dbReference type="NCBI Taxonomy" id="89957"/>
    <lineage>
        <taxon>Eukaryota</taxon>
        <taxon>Sar</taxon>
        <taxon>Alveolata</taxon>
        <taxon>Dinophyceae</taxon>
        <taxon>Suessiales</taxon>
        <taxon>Suessiaceae</taxon>
        <taxon>Polarella</taxon>
    </lineage>
</organism>
<dbReference type="Proteomes" id="UP000626109">
    <property type="component" value="Unassembled WGS sequence"/>
</dbReference>
<dbReference type="EMBL" id="CAJNNW010024730">
    <property type="protein sequence ID" value="CAE8673944.1"/>
    <property type="molecule type" value="Genomic_DNA"/>
</dbReference>
<comment type="caution">
    <text evidence="2">The sequence shown here is derived from an EMBL/GenBank/DDBJ whole genome shotgun (WGS) entry which is preliminary data.</text>
</comment>
<evidence type="ECO:0000256" key="1">
    <source>
        <dbReference type="SAM" id="MobiDB-lite"/>
    </source>
</evidence>
<feature type="non-terminal residue" evidence="2">
    <location>
        <position position="401"/>
    </location>
</feature>
<feature type="region of interest" description="Disordered" evidence="1">
    <location>
        <begin position="333"/>
        <end position="366"/>
    </location>
</feature>
<sequence length="401" mass="42798">MRRNTFDGTSSGSGSGGAAIDVPIAQGCRVEVLPGRQFPSFAAGDVGTVKRVDEEARTCDVLFDTRAVMGPVPVALRHLFVIEAPSSPYSPRGYGEGADGLAQLAEGLLSSSHGAHRASVNEGSVLRKMQSHDAYAVAISATLGSAGSAVGGGSASAELVMRLSRLEARVASVEAAAAECEPGAIGSGRPAGRLVAARVAVLEGAHQAEIAQLRRSLDEAVSLGREQDQIHRKHRSSTRELDGHFEEVDRRCANLREFTRGLQEELGRLSTAMSSQEQRAANLEEVVHSAGDGLATLGSLLEGQERRTSELGQALSTASADLAQLSKRLEDSRQRDLGRGELSGAAERGERDFDRRTSQREERQREDIDSVWKALRELQELVVHESEHRAAGLREVLGVLA</sequence>
<evidence type="ECO:0000313" key="2">
    <source>
        <dbReference type="EMBL" id="CAE8673944.1"/>
    </source>
</evidence>
<reference evidence="2" key="1">
    <citation type="submission" date="2021-02" db="EMBL/GenBank/DDBJ databases">
        <authorList>
            <person name="Dougan E. K."/>
            <person name="Rhodes N."/>
            <person name="Thang M."/>
            <person name="Chan C."/>
        </authorList>
    </citation>
    <scope>NUCLEOTIDE SEQUENCE</scope>
</reference>
<name>A0A813JD91_POLGL</name>
<evidence type="ECO:0000313" key="3">
    <source>
        <dbReference type="Proteomes" id="UP000626109"/>
    </source>
</evidence>
<proteinExistence type="predicted"/>
<gene>
    <name evidence="2" type="ORF">PGLA2088_LOCUS18741</name>
</gene>
<protein>
    <submittedName>
        <fullName evidence="2">Uncharacterized protein</fullName>
    </submittedName>
</protein>
<accession>A0A813JD91</accession>